<proteinExistence type="predicted"/>
<dbReference type="EMBL" id="CP114040">
    <property type="protein sequence ID" value="WAS97362.1"/>
    <property type="molecule type" value="Genomic_DNA"/>
</dbReference>
<reference evidence="2" key="1">
    <citation type="submission" date="2022-11" db="EMBL/GenBank/DDBJ databases">
        <title>Minimal conservation of predation-associated metabolite biosynthetic gene clusters underscores biosynthetic potential of Myxococcota including descriptions for ten novel species: Archangium lansinium sp. nov., Myxococcus landrumus sp. nov., Nannocystis bai.</title>
        <authorList>
            <person name="Ahearne A."/>
            <person name="Stevens C."/>
            <person name="Dowd S."/>
        </authorList>
    </citation>
    <scope>NUCLEOTIDE SEQUENCE</scope>
    <source>
        <strain evidence="2">Fl3</strain>
    </source>
</reference>
<evidence type="ECO:0000259" key="1">
    <source>
        <dbReference type="Pfam" id="PF09937"/>
    </source>
</evidence>
<dbReference type="RefSeq" id="WP_269039729.1">
    <property type="nucleotide sequence ID" value="NZ_CP114040.1"/>
</dbReference>
<organism evidence="2 3">
    <name type="scientific">Nannocystis punicea</name>
    <dbReference type="NCBI Taxonomy" id="2995304"/>
    <lineage>
        <taxon>Bacteria</taxon>
        <taxon>Pseudomonadati</taxon>
        <taxon>Myxococcota</taxon>
        <taxon>Polyangia</taxon>
        <taxon>Nannocystales</taxon>
        <taxon>Nannocystaceae</taxon>
        <taxon>Nannocystis</taxon>
    </lineage>
</organism>
<evidence type="ECO:0000313" key="3">
    <source>
        <dbReference type="Proteomes" id="UP001164459"/>
    </source>
</evidence>
<protein>
    <submittedName>
        <fullName evidence="2">DUF2169 domain-containing protein</fullName>
    </submittedName>
</protein>
<gene>
    <name evidence="2" type="ORF">O0S08_14540</name>
</gene>
<evidence type="ECO:0000313" key="2">
    <source>
        <dbReference type="EMBL" id="WAS97362.1"/>
    </source>
</evidence>
<sequence>MPALINTTNYDAFAEFGVDGEGASCIVLVVAGSFTMPRPGRVATGPLRRCEYQVPGARQDSYFGRPGASSLRREGQSSYTRPGTDVYLLGRAWAPGGRPCKEGRVTLSVGSRVRTARIVGPRLWTQGIGTLSPEAPAPYESVELRYEHCAGGPLVPGNPVGCGIHGSAREAVGQPLPQIEDGAHPMRDWSERPPPLGFGPIARHWHPRCTYAGTYDRAWLEERAPLWPRDLDLRFFHAAAPGLCFDPYLQGGESVCIAGCHPDGDYQFELPRVRLWARTYYRRATMDIRTMRLDAVELDADAGIVQVVWRAVAPLAGGVFEHETSVVAEDVA</sequence>
<dbReference type="Pfam" id="PF09937">
    <property type="entry name" value="DUF2169"/>
    <property type="match status" value="1"/>
</dbReference>
<keyword evidence="3" id="KW-1185">Reference proteome</keyword>
<dbReference type="Proteomes" id="UP001164459">
    <property type="component" value="Chromosome"/>
</dbReference>
<dbReference type="InterPro" id="IPR018683">
    <property type="entry name" value="DUF2169"/>
</dbReference>
<feature type="domain" description="DUF2169" evidence="1">
    <location>
        <begin position="22"/>
        <end position="310"/>
    </location>
</feature>
<name>A0ABY7HDL3_9BACT</name>
<accession>A0ABY7HDL3</accession>